<dbReference type="SMART" id="SM00194">
    <property type="entry name" value="PTPc"/>
    <property type="match status" value="1"/>
</dbReference>
<gene>
    <name evidence="11" type="ORF">OESDEN_06823</name>
</gene>
<dbReference type="InterPro" id="IPR050348">
    <property type="entry name" value="Protein-Tyr_Phosphatase"/>
</dbReference>
<dbReference type="PROSITE" id="PS00383">
    <property type="entry name" value="TYR_PHOSPHATASE_1"/>
    <property type="match status" value="1"/>
</dbReference>
<evidence type="ECO:0000313" key="12">
    <source>
        <dbReference type="Proteomes" id="UP000053660"/>
    </source>
</evidence>
<dbReference type="EC" id="3.1.3.48" evidence="2"/>
<dbReference type="Pfam" id="PF00102">
    <property type="entry name" value="Y_phosphatase"/>
    <property type="match status" value="1"/>
</dbReference>
<feature type="compositionally biased region" description="Polar residues" evidence="8">
    <location>
        <begin position="268"/>
        <end position="278"/>
    </location>
</feature>
<evidence type="ECO:0000259" key="9">
    <source>
        <dbReference type="PROSITE" id="PS50055"/>
    </source>
</evidence>
<evidence type="ECO:0000256" key="4">
    <source>
        <dbReference type="ARBA" id="ARBA00022553"/>
    </source>
</evidence>
<dbReference type="Proteomes" id="UP000053660">
    <property type="component" value="Unassembled WGS sequence"/>
</dbReference>
<dbReference type="GO" id="GO:0004725">
    <property type="term" value="F:protein tyrosine phosphatase activity"/>
    <property type="evidence" value="ECO:0007669"/>
    <property type="project" value="UniProtKB-EC"/>
</dbReference>
<dbReference type="PANTHER" id="PTHR19134:SF543">
    <property type="entry name" value="PROTEIN-TYROSINE-PHOSPHATASE"/>
    <property type="match status" value="1"/>
</dbReference>
<evidence type="ECO:0000256" key="6">
    <source>
        <dbReference type="ARBA" id="ARBA00022912"/>
    </source>
</evidence>
<evidence type="ECO:0000256" key="3">
    <source>
        <dbReference type="ARBA" id="ARBA00022490"/>
    </source>
</evidence>
<feature type="region of interest" description="Disordered" evidence="8">
    <location>
        <begin position="243"/>
        <end position="319"/>
    </location>
</feature>
<dbReference type="InterPro" id="IPR000387">
    <property type="entry name" value="Tyr_Pase_dom"/>
</dbReference>
<keyword evidence="12" id="KW-1185">Reference proteome</keyword>
<comment type="similarity">
    <text evidence="7">Belongs to the protein-tyrosine phosphatase family. Non-receptor class 4 subfamily.</text>
</comment>
<dbReference type="InterPro" id="IPR003595">
    <property type="entry name" value="Tyr_Pase_cat"/>
</dbReference>
<name>A0A0B1T7P9_OESDE</name>
<dbReference type="PROSITE" id="PS50056">
    <property type="entry name" value="TYR_PHOSPHATASE_2"/>
    <property type="match status" value="1"/>
</dbReference>
<keyword evidence="6" id="KW-0904">Protein phosphatase</keyword>
<dbReference type="AlphaFoldDB" id="A0A0B1T7P9"/>
<reference evidence="11 12" key="1">
    <citation type="submission" date="2014-03" db="EMBL/GenBank/DDBJ databases">
        <title>Draft genome of the hookworm Oesophagostomum dentatum.</title>
        <authorList>
            <person name="Mitreva M."/>
        </authorList>
    </citation>
    <scope>NUCLEOTIDE SEQUENCE [LARGE SCALE GENOMIC DNA]</scope>
    <source>
        <strain evidence="11 12">OD-Hann</strain>
    </source>
</reference>
<dbReference type="SUPFAM" id="SSF52799">
    <property type="entry name" value="(Phosphotyrosine protein) phosphatases II"/>
    <property type="match status" value="1"/>
</dbReference>
<sequence length="319" mass="36370">MRNRYRDILPYDCNRVQLSSTDDNPSGYINASFIKLPKGRTEFIAAQAPLTTTLEEWWKMVDEQHVVLIVMLCKLVEMSKVKCERYWPSEVGKSLIFGCYEITLESEERFTDDDYLMRQLKMNNQKTGETRVISQLHYREWPDHGCPSGETQLLNMIRKMAELNENSTAPVLVHCSAGVGRTGTIISVNYIREMIESEELQSLDLFQLVMNLRRQRASMVQTQDQYQFVHKCVAHYCRERLGIPHPQPEDDSIEEFAPSPPPTMASAFVTSHSENGCPSLQDDDIEIDSDEEFEGNDVPDFPNEPPAPLGPEQLGSAAS</sequence>
<dbReference type="Gene3D" id="3.90.190.10">
    <property type="entry name" value="Protein tyrosine phosphatase superfamily"/>
    <property type="match status" value="1"/>
</dbReference>
<feature type="compositionally biased region" description="Acidic residues" evidence="8">
    <location>
        <begin position="281"/>
        <end position="297"/>
    </location>
</feature>
<evidence type="ECO:0000256" key="8">
    <source>
        <dbReference type="SAM" id="MobiDB-lite"/>
    </source>
</evidence>
<dbReference type="InterPro" id="IPR016130">
    <property type="entry name" value="Tyr_Pase_AS"/>
</dbReference>
<dbReference type="OrthoDB" id="10253954at2759"/>
<comment type="subcellular location">
    <subcellularLocation>
        <location evidence="1">Cytoplasm</location>
    </subcellularLocation>
</comment>
<keyword evidence="3" id="KW-0963">Cytoplasm</keyword>
<dbReference type="GO" id="GO:0005737">
    <property type="term" value="C:cytoplasm"/>
    <property type="evidence" value="ECO:0007669"/>
    <property type="project" value="UniProtKB-SubCell"/>
</dbReference>
<feature type="domain" description="Tyrosine specific protein phosphatases" evidence="10">
    <location>
        <begin position="151"/>
        <end position="227"/>
    </location>
</feature>
<organism evidence="11 12">
    <name type="scientific">Oesophagostomum dentatum</name>
    <name type="common">Nodular worm</name>
    <dbReference type="NCBI Taxonomy" id="61180"/>
    <lineage>
        <taxon>Eukaryota</taxon>
        <taxon>Metazoa</taxon>
        <taxon>Ecdysozoa</taxon>
        <taxon>Nematoda</taxon>
        <taxon>Chromadorea</taxon>
        <taxon>Rhabditida</taxon>
        <taxon>Rhabditina</taxon>
        <taxon>Rhabditomorpha</taxon>
        <taxon>Strongyloidea</taxon>
        <taxon>Strongylidae</taxon>
        <taxon>Oesophagostomum</taxon>
    </lineage>
</organism>
<evidence type="ECO:0000256" key="5">
    <source>
        <dbReference type="ARBA" id="ARBA00022801"/>
    </source>
</evidence>
<accession>A0A0B1T7P9</accession>
<keyword evidence="5" id="KW-0378">Hydrolase</keyword>
<dbReference type="PROSITE" id="PS50055">
    <property type="entry name" value="TYR_PHOSPHATASE_PTP"/>
    <property type="match status" value="1"/>
</dbReference>
<keyword evidence="4" id="KW-0597">Phosphoprotein</keyword>
<dbReference type="FunFam" id="3.90.190.10:FF:000045">
    <property type="entry name" value="Tyrosine-protein phosphatase non-receptor type 12"/>
    <property type="match status" value="1"/>
</dbReference>
<dbReference type="PRINTS" id="PR00700">
    <property type="entry name" value="PRTYPHPHTASE"/>
</dbReference>
<evidence type="ECO:0000313" key="11">
    <source>
        <dbReference type="EMBL" id="KHJ93274.1"/>
    </source>
</evidence>
<evidence type="ECO:0000256" key="7">
    <source>
        <dbReference type="ARBA" id="ARBA00034734"/>
    </source>
</evidence>
<dbReference type="CDD" id="cd00047">
    <property type="entry name" value="PTPc"/>
    <property type="match status" value="1"/>
</dbReference>
<evidence type="ECO:0000259" key="10">
    <source>
        <dbReference type="PROSITE" id="PS50056"/>
    </source>
</evidence>
<feature type="domain" description="Tyrosine-protein phosphatase" evidence="9">
    <location>
        <begin position="1"/>
        <end position="236"/>
    </location>
</feature>
<dbReference type="InterPro" id="IPR029021">
    <property type="entry name" value="Prot-tyrosine_phosphatase-like"/>
</dbReference>
<evidence type="ECO:0000256" key="2">
    <source>
        <dbReference type="ARBA" id="ARBA00013064"/>
    </source>
</evidence>
<dbReference type="InterPro" id="IPR000242">
    <property type="entry name" value="PTP_cat"/>
</dbReference>
<evidence type="ECO:0000256" key="1">
    <source>
        <dbReference type="ARBA" id="ARBA00004496"/>
    </source>
</evidence>
<protein>
    <recommendedName>
        <fullName evidence="2">protein-tyrosine-phosphatase</fullName>
        <ecNumber evidence="2">3.1.3.48</ecNumber>
    </recommendedName>
</protein>
<proteinExistence type="inferred from homology"/>
<dbReference type="PANTHER" id="PTHR19134">
    <property type="entry name" value="RECEPTOR-TYPE TYROSINE-PROTEIN PHOSPHATASE"/>
    <property type="match status" value="1"/>
</dbReference>
<dbReference type="EMBL" id="KN550856">
    <property type="protein sequence ID" value="KHJ93274.1"/>
    <property type="molecule type" value="Genomic_DNA"/>
</dbReference>
<dbReference type="SMART" id="SM00404">
    <property type="entry name" value="PTPc_motif"/>
    <property type="match status" value="1"/>
</dbReference>